<accession>A0ABV4CAH8</accession>
<feature type="domain" description="HTH lysR-type" evidence="5">
    <location>
        <begin position="4"/>
        <end position="61"/>
    </location>
</feature>
<dbReference type="Proteomes" id="UP001564626">
    <property type="component" value="Unassembled WGS sequence"/>
</dbReference>
<dbReference type="SUPFAM" id="SSF46785">
    <property type="entry name" value="Winged helix' DNA-binding domain"/>
    <property type="match status" value="1"/>
</dbReference>
<name>A0ABV4CAH8_9PSEU</name>
<evidence type="ECO:0000256" key="4">
    <source>
        <dbReference type="ARBA" id="ARBA00023163"/>
    </source>
</evidence>
<keyword evidence="2" id="KW-0805">Transcription regulation</keyword>
<evidence type="ECO:0000256" key="2">
    <source>
        <dbReference type="ARBA" id="ARBA00023015"/>
    </source>
</evidence>
<proteinExistence type="inferred from homology"/>
<evidence type="ECO:0000259" key="5">
    <source>
        <dbReference type="PROSITE" id="PS50931"/>
    </source>
</evidence>
<keyword evidence="3" id="KW-0238">DNA-binding</keyword>
<keyword evidence="7" id="KW-1185">Reference proteome</keyword>
<comment type="similarity">
    <text evidence="1">Belongs to the LysR transcriptional regulatory family.</text>
</comment>
<keyword evidence="4" id="KW-0804">Transcription</keyword>
<organism evidence="6 7">
    <name type="scientific">Saccharopolyspora cebuensis</name>
    <dbReference type="NCBI Taxonomy" id="418759"/>
    <lineage>
        <taxon>Bacteria</taxon>
        <taxon>Bacillati</taxon>
        <taxon>Actinomycetota</taxon>
        <taxon>Actinomycetes</taxon>
        <taxon>Pseudonocardiales</taxon>
        <taxon>Pseudonocardiaceae</taxon>
        <taxon>Saccharopolyspora</taxon>
    </lineage>
</organism>
<dbReference type="Gene3D" id="1.10.10.10">
    <property type="entry name" value="Winged helix-like DNA-binding domain superfamily/Winged helix DNA-binding domain"/>
    <property type="match status" value="1"/>
</dbReference>
<dbReference type="Gene3D" id="3.40.190.10">
    <property type="entry name" value="Periplasmic binding protein-like II"/>
    <property type="match status" value="2"/>
</dbReference>
<evidence type="ECO:0000256" key="3">
    <source>
        <dbReference type="ARBA" id="ARBA00023125"/>
    </source>
</evidence>
<dbReference type="PANTHER" id="PTHR30118:SF15">
    <property type="entry name" value="TRANSCRIPTIONAL REGULATORY PROTEIN"/>
    <property type="match status" value="1"/>
</dbReference>
<comment type="caution">
    <text evidence="6">The sequence shown here is derived from an EMBL/GenBank/DDBJ whole genome shotgun (WGS) entry which is preliminary data.</text>
</comment>
<dbReference type="InterPro" id="IPR036390">
    <property type="entry name" value="WH_DNA-bd_sf"/>
</dbReference>
<dbReference type="RefSeq" id="WP_345365820.1">
    <property type="nucleotide sequence ID" value="NZ_BAABII010000016.1"/>
</dbReference>
<dbReference type="SUPFAM" id="SSF53850">
    <property type="entry name" value="Periplasmic binding protein-like II"/>
    <property type="match status" value="1"/>
</dbReference>
<dbReference type="InterPro" id="IPR050389">
    <property type="entry name" value="LysR-type_TF"/>
</dbReference>
<evidence type="ECO:0000313" key="6">
    <source>
        <dbReference type="EMBL" id="MEY8037769.1"/>
    </source>
</evidence>
<dbReference type="CDD" id="cd08459">
    <property type="entry name" value="PBP2_DntR_NahR_LinR_like"/>
    <property type="match status" value="1"/>
</dbReference>
<dbReference type="InterPro" id="IPR000847">
    <property type="entry name" value="LysR_HTH_N"/>
</dbReference>
<evidence type="ECO:0000313" key="7">
    <source>
        <dbReference type="Proteomes" id="UP001564626"/>
    </source>
</evidence>
<dbReference type="PROSITE" id="PS50931">
    <property type="entry name" value="HTH_LYSR"/>
    <property type="match status" value="1"/>
</dbReference>
<protein>
    <submittedName>
        <fullName evidence="6">LysR family transcriptional regulator</fullName>
    </submittedName>
</protein>
<gene>
    <name evidence="6" type="ORF">AB8O55_00010</name>
</gene>
<dbReference type="PRINTS" id="PR00039">
    <property type="entry name" value="HTHLYSR"/>
</dbReference>
<dbReference type="Pfam" id="PF03466">
    <property type="entry name" value="LysR_substrate"/>
    <property type="match status" value="1"/>
</dbReference>
<dbReference type="EMBL" id="JBGEHV010000001">
    <property type="protein sequence ID" value="MEY8037769.1"/>
    <property type="molecule type" value="Genomic_DNA"/>
</dbReference>
<dbReference type="InterPro" id="IPR036388">
    <property type="entry name" value="WH-like_DNA-bd_sf"/>
</dbReference>
<dbReference type="InterPro" id="IPR005119">
    <property type="entry name" value="LysR_subst-bd"/>
</dbReference>
<dbReference type="Pfam" id="PF00126">
    <property type="entry name" value="HTH_1"/>
    <property type="match status" value="1"/>
</dbReference>
<sequence>MAEVDLNLLKTFVLLYETRSVTRTAEALVLTQPSVSHALRRLRRQFHDELFVRSPRGLEPTGTADRMYPRLHQALEVIAETVADVAEFDPATSDRTFRIRATDLGEISLLPAILSRLERRAPGCSVEVQQLDVAGAARALREGAADAVICTPRIDAPDLRRDPLFQEHYVGLCATGHPRIGDRPALADYLAERHIAVHAAAGHVDADEELRRRGHHRDVAVRVPHFSVLPELLARTHYLSAVPSRVAGLFTRSSAVRTFALPLGIPDVEVALYTYRRALPAPGVDWFRERIREALRDR</sequence>
<dbReference type="PANTHER" id="PTHR30118">
    <property type="entry name" value="HTH-TYPE TRANSCRIPTIONAL REGULATOR LEUO-RELATED"/>
    <property type="match status" value="1"/>
</dbReference>
<reference evidence="6 7" key="1">
    <citation type="submission" date="2024-08" db="EMBL/GenBank/DDBJ databases">
        <title>Genome mining of Saccharopolyspora cebuensis PGLac3 from Nigerian medicinal plant.</title>
        <authorList>
            <person name="Ezeobiora C.E."/>
            <person name="Igbokwe N.H."/>
            <person name="Amin D.H."/>
            <person name="Mendie U.E."/>
        </authorList>
    </citation>
    <scope>NUCLEOTIDE SEQUENCE [LARGE SCALE GENOMIC DNA]</scope>
    <source>
        <strain evidence="6 7">PGLac3</strain>
    </source>
</reference>
<evidence type="ECO:0000256" key="1">
    <source>
        <dbReference type="ARBA" id="ARBA00009437"/>
    </source>
</evidence>